<dbReference type="Gene3D" id="3.30.1360.120">
    <property type="entry name" value="Probable tRNA modification gtpase trme, domain 1"/>
    <property type="match status" value="1"/>
</dbReference>
<dbReference type="Pfam" id="PF04268">
    <property type="entry name" value="SoxG"/>
    <property type="match status" value="1"/>
</dbReference>
<keyword evidence="3" id="KW-1185">Reference proteome</keyword>
<dbReference type="EMBL" id="JAQJZJ010000044">
    <property type="protein sequence ID" value="MDA7089340.1"/>
    <property type="molecule type" value="Genomic_DNA"/>
</dbReference>
<evidence type="ECO:0000313" key="1">
    <source>
        <dbReference type="EMBL" id="MDA7089333.1"/>
    </source>
</evidence>
<dbReference type="SUPFAM" id="SSF103025">
    <property type="entry name" value="Folate-binding domain"/>
    <property type="match status" value="1"/>
</dbReference>
<accession>A0ABT4XMD2</accession>
<comment type="caution">
    <text evidence="2">The sequence shown here is derived from an EMBL/GenBank/DDBJ whole genome shotgun (WGS) entry which is preliminary data.</text>
</comment>
<feature type="non-terminal residue" evidence="2">
    <location>
        <position position="1"/>
    </location>
</feature>
<reference evidence="2 3" key="1">
    <citation type="submission" date="2023-01" db="EMBL/GenBank/DDBJ databases">
        <title>Pseudomonas SA3-5T sp. nov., isolated from tidal flat sediment.</title>
        <authorList>
            <person name="Kim H.S."/>
            <person name="Kim J.-S."/>
            <person name="Suh M.K."/>
            <person name="Eom M.K."/>
            <person name="Lee J.-S."/>
        </authorList>
    </citation>
    <scope>NUCLEOTIDE SEQUENCE [LARGE SCALE GENOMIC DNA]</scope>
    <source>
        <strain evidence="2 3">SA3-5</strain>
    </source>
</reference>
<evidence type="ECO:0000313" key="3">
    <source>
        <dbReference type="Proteomes" id="UP001212042"/>
    </source>
</evidence>
<gene>
    <name evidence="1" type="ORF">PH586_23450</name>
    <name evidence="2" type="ORF">PH586_23485</name>
</gene>
<organism evidence="2 3">
    <name type="scientific">Pseudomonas aestuarii</name>
    <dbReference type="NCBI Taxonomy" id="3018340"/>
    <lineage>
        <taxon>Bacteria</taxon>
        <taxon>Pseudomonadati</taxon>
        <taxon>Pseudomonadota</taxon>
        <taxon>Gammaproteobacteria</taxon>
        <taxon>Pseudomonadales</taxon>
        <taxon>Pseudomonadaceae</taxon>
        <taxon>Pseudomonas</taxon>
    </lineage>
</organism>
<protein>
    <submittedName>
        <fullName evidence="2">Sarcosine oxidase subunit gamma family protein</fullName>
    </submittedName>
</protein>
<proteinExistence type="predicted"/>
<dbReference type="RefSeq" id="WP_271350215.1">
    <property type="nucleotide sequence ID" value="NZ_JAQJZJ010000037.1"/>
</dbReference>
<sequence length="75" mass="8586">GSKVRELLMKSSIYDVHPRNFPVGKAVGTTFAKTQLVIRRTGEETWELLVRRSFSDYIWLWLQDASAEFGLAIKA</sequence>
<dbReference type="InterPro" id="IPR027266">
    <property type="entry name" value="TrmE/GcvT-like"/>
</dbReference>
<name>A0ABT4XMD2_9PSED</name>
<dbReference type="EMBL" id="JAQJZJ010000037">
    <property type="protein sequence ID" value="MDA7089333.1"/>
    <property type="molecule type" value="Genomic_DNA"/>
</dbReference>
<evidence type="ECO:0000313" key="2">
    <source>
        <dbReference type="EMBL" id="MDA7089340.1"/>
    </source>
</evidence>
<dbReference type="Proteomes" id="UP001212042">
    <property type="component" value="Unassembled WGS sequence"/>
</dbReference>
<dbReference type="InterPro" id="IPR007375">
    <property type="entry name" value="SoxG"/>
</dbReference>